<dbReference type="SUPFAM" id="SSF49899">
    <property type="entry name" value="Concanavalin A-like lectins/glucanases"/>
    <property type="match status" value="1"/>
</dbReference>
<keyword evidence="5" id="KW-1185">Reference proteome</keyword>
<dbReference type="Pfam" id="PF13620">
    <property type="entry name" value="CarboxypepD_reg"/>
    <property type="match status" value="1"/>
</dbReference>
<name>A0ABS0EMC8_9FLAO</name>
<keyword evidence="1" id="KW-0472">Membrane</keyword>
<protein>
    <submittedName>
        <fullName evidence="4">OmpA family protein</fullName>
    </submittedName>
</protein>
<dbReference type="InterPro" id="IPR050330">
    <property type="entry name" value="Bact_OuterMem_StrucFunc"/>
</dbReference>
<dbReference type="RefSeq" id="WP_195872864.1">
    <property type="nucleotide sequence ID" value="NZ_JADOET010000035.1"/>
</dbReference>
<dbReference type="Gene3D" id="2.60.40.1120">
    <property type="entry name" value="Carboxypeptidase-like, regulatory domain"/>
    <property type="match status" value="1"/>
</dbReference>
<feature type="chain" id="PRO_5046187513" evidence="2">
    <location>
        <begin position="26"/>
        <end position="636"/>
    </location>
</feature>
<dbReference type="InterPro" id="IPR013320">
    <property type="entry name" value="ConA-like_dom_sf"/>
</dbReference>
<dbReference type="PANTHER" id="PTHR30329">
    <property type="entry name" value="STATOR ELEMENT OF FLAGELLAR MOTOR COMPLEX"/>
    <property type="match status" value="1"/>
</dbReference>
<dbReference type="PROSITE" id="PS51123">
    <property type="entry name" value="OMPA_2"/>
    <property type="match status" value="1"/>
</dbReference>
<evidence type="ECO:0000256" key="2">
    <source>
        <dbReference type="SAM" id="SignalP"/>
    </source>
</evidence>
<dbReference type="Pfam" id="PF00691">
    <property type="entry name" value="OmpA"/>
    <property type="match status" value="1"/>
</dbReference>
<dbReference type="InterPro" id="IPR006665">
    <property type="entry name" value="OmpA-like"/>
</dbReference>
<dbReference type="Gene3D" id="3.30.1330.60">
    <property type="entry name" value="OmpA-like domain"/>
    <property type="match status" value="1"/>
</dbReference>
<dbReference type="EMBL" id="JADOET010000035">
    <property type="protein sequence ID" value="MBF8151615.1"/>
    <property type="molecule type" value="Genomic_DNA"/>
</dbReference>
<dbReference type="Pfam" id="PF13385">
    <property type="entry name" value="Laminin_G_3"/>
    <property type="match status" value="1"/>
</dbReference>
<dbReference type="Proteomes" id="UP000611215">
    <property type="component" value="Unassembled WGS sequence"/>
</dbReference>
<dbReference type="SUPFAM" id="SSF103088">
    <property type="entry name" value="OmpA-like"/>
    <property type="match status" value="1"/>
</dbReference>
<organism evidence="4 5">
    <name type="scientific">Winogradskyella marina</name>
    <dbReference type="NCBI Taxonomy" id="2785530"/>
    <lineage>
        <taxon>Bacteria</taxon>
        <taxon>Pseudomonadati</taxon>
        <taxon>Bacteroidota</taxon>
        <taxon>Flavobacteriia</taxon>
        <taxon>Flavobacteriales</taxon>
        <taxon>Flavobacteriaceae</taxon>
        <taxon>Winogradskyella</taxon>
    </lineage>
</organism>
<evidence type="ECO:0000313" key="4">
    <source>
        <dbReference type="EMBL" id="MBF8151615.1"/>
    </source>
</evidence>
<feature type="signal peptide" evidence="2">
    <location>
        <begin position="1"/>
        <end position="25"/>
    </location>
</feature>
<dbReference type="CDD" id="cd07185">
    <property type="entry name" value="OmpA_C-like"/>
    <property type="match status" value="1"/>
</dbReference>
<dbReference type="InterPro" id="IPR036737">
    <property type="entry name" value="OmpA-like_sf"/>
</dbReference>
<dbReference type="PANTHER" id="PTHR30329:SF21">
    <property type="entry name" value="LIPOPROTEIN YIAD-RELATED"/>
    <property type="match status" value="1"/>
</dbReference>
<gene>
    <name evidence="4" type="ORF">ITJ86_17070</name>
</gene>
<evidence type="ECO:0000259" key="3">
    <source>
        <dbReference type="PROSITE" id="PS51123"/>
    </source>
</evidence>
<reference evidence="4 5" key="1">
    <citation type="submission" date="2020-11" db="EMBL/GenBank/DDBJ databases">
        <title>Winogradskyella marina sp. nov., isolated from marine sediment.</title>
        <authorList>
            <person name="Bo J."/>
            <person name="Wang S."/>
            <person name="Song X."/>
            <person name="Du Z."/>
        </authorList>
    </citation>
    <scope>NUCLEOTIDE SEQUENCE [LARGE SCALE GENOMIC DNA]</scope>
    <source>
        <strain evidence="4 5">F6397</strain>
    </source>
</reference>
<dbReference type="Gene3D" id="2.60.120.200">
    <property type="match status" value="1"/>
</dbReference>
<accession>A0ABS0EMC8</accession>
<keyword evidence="2" id="KW-0732">Signal</keyword>
<proteinExistence type="predicted"/>
<feature type="domain" description="OmpA-like" evidence="3">
    <location>
        <begin position="521"/>
        <end position="636"/>
    </location>
</feature>
<dbReference type="InterPro" id="IPR008969">
    <property type="entry name" value="CarboxyPept-like_regulatory"/>
</dbReference>
<sequence>MIKINAIFYTTIVLFLLGLQSNVTAQTTPIINISGDSDKAADEKSKYNLEYANMTYAADRTGTENKALKLDGQSFIRVNKSINPTVMPNLTIAFWAKPDSDNKRMTLFSHDNGGYDRTVAIDNRGAKSWKWSAYANTPMAGASINKSKWSFVAVVFNKKENTVLIFVDGQTYKHKGSASKGLDYFHLGNNPTYGEPYIGLLDDIKIYEQSLTKNQLLELFESEGGIKDKSDQYFYKENYNGSDIVVRVGDVDNLGFGWTKGFDPFCGMNTSVHGYPWITDENDHKGTDRIMVVSSHHSGRKDGYTSSTKRPDNLPVSIDITYKKPDIEIEKVVLQLMLDDFQAPKWGTSYQVHINGKRLTYIEDVINKVEQTGPTGKLVQVGLLPEDNALFSTGKVSVKIDDPVTGAGDGYAIDFIQVLINPKGEYECIGNISGIVKDTEGNPLEDVLISANGLKEGLTKANGLFKLENVPIGMITVTANKNLYNQESISFELKKDENKQIEFVLNRKLLESKAFLNDELKAKGFVNLYGIHFDSGKDVPNSQSEATLNELAIFLKSNSELKFKIIGHTDSDGEIKTNNDLSLRRAQHIVSWLEKKGVNTANITASGLGESSPIASNKTKSGKALNRRVEIKAMKK</sequence>
<comment type="caution">
    <text evidence="4">The sequence shown here is derived from an EMBL/GenBank/DDBJ whole genome shotgun (WGS) entry which is preliminary data.</text>
</comment>
<dbReference type="SUPFAM" id="SSF49464">
    <property type="entry name" value="Carboxypeptidase regulatory domain-like"/>
    <property type="match status" value="1"/>
</dbReference>
<evidence type="ECO:0000313" key="5">
    <source>
        <dbReference type="Proteomes" id="UP000611215"/>
    </source>
</evidence>
<evidence type="ECO:0000256" key="1">
    <source>
        <dbReference type="PROSITE-ProRule" id="PRU00473"/>
    </source>
</evidence>